<comment type="pathway">
    <text evidence="4">Polyol metabolism; myo-inositol biosynthesis; myo-inositol from D-glucose 6-phosphate: step 2/2.</text>
</comment>
<evidence type="ECO:0000256" key="2">
    <source>
        <dbReference type="ARBA" id="ARBA00001946"/>
    </source>
</evidence>
<name>B7PTD3_IXOSC</name>
<evidence type="ECO:0000313" key="18">
    <source>
        <dbReference type="EnsemblMetazoa" id="ISCW019794-PA"/>
    </source>
</evidence>
<evidence type="ECO:0000256" key="1">
    <source>
        <dbReference type="ARBA" id="ARBA00001033"/>
    </source>
</evidence>
<reference evidence="18" key="2">
    <citation type="submission" date="2020-05" db="UniProtKB">
        <authorList>
            <consortium name="EnsemblMetazoa"/>
        </authorList>
    </citation>
    <scope>IDENTIFICATION</scope>
    <source>
        <strain evidence="18">wikel</strain>
    </source>
</reference>
<feature type="binding site" evidence="16">
    <location>
        <position position="154"/>
    </location>
    <ligand>
        <name>Mg(2+)</name>
        <dbReference type="ChEBI" id="CHEBI:18420"/>
        <label>1</label>
        <note>catalytic</note>
    </ligand>
</feature>
<dbReference type="EMBL" id="ABJB010735492">
    <property type="status" value="NOT_ANNOTATED_CDS"/>
    <property type="molecule type" value="Genomic_DNA"/>
</dbReference>
<sequence>MLWHVRSPRAALLLAGCALLALGFFYRSSLSPWDARDASHVSLRRLLLAAVSAAESGGAQVRLVRLSNALDQKSKGKTQEGANDPLTAGDLRSHRAIYYGLRRAFPGVAIISEEHDAAGDPEAPDMVQSASLRGVTLDDVAVPRSRVAVWIDPLDATQEYTENLLDYVTTMVCVAVDGSPVIGVIHQPFHNRTVWAWVGHGTSPGLVVAPDAHRDPPVVLVSRSHAGEVQDLARNAFGPNVKLVPAGGAGYKVLEVVSGRADAYLHSSLIKKWDVCAGDALLRALGGRLSALDGSDLQYGPQDDPKAKGGLLATLHGHAAHLGALRRQRDA</sequence>
<dbReference type="InterPro" id="IPR050725">
    <property type="entry name" value="CysQ/Inositol_MonoPase"/>
</dbReference>
<dbReference type="Gene3D" id="3.40.190.80">
    <property type="match status" value="1"/>
</dbReference>
<dbReference type="EC" id="3.1.3.25" evidence="6"/>
<keyword evidence="19" id="KW-1185">Reference proteome</keyword>
<dbReference type="PRINTS" id="PR00377">
    <property type="entry name" value="IMPHPHTASES"/>
</dbReference>
<keyword evidence="8 16" id="KW-0479">Metal-binding</keyword>
<evidence type="ECO:0000256" key="5">
    <source>
        <dbReference type="ARBA" id="ARBA00009759"/>
    </source>
</evidence>
<dbReference type="CDD" id="cd01640">
    <property type="entry name" value="IPPase"/>
    <property type="match status" value="1"/>
</dbReference>
<dbReference type="FunCoup" id="B7PTD3">
    <property type="interactions" value="1038"/>
</dbReference>
<feature type="binding site" evidence="16">
    <location>
        <position position="274"/>
    </location>
    <ligand>
        <name>Mg(2+)</name>
        <dbReference type="ChEBI" id="CHEBI:18420"/>
        <label>1</label>
        <note>catalytic</note>
    </ligand>
</feature>
<evidence type="ECO:0000313" key="17">
    <source>
        <dbReference type="EMBL" id="EEC09855.1"/>
    </source>
</evidence>
<dbReference type="VEuPathDB" id="VectorBase:ISCW019794"/>
<dbReference type="GO" id="GO:0012505">
    <property type="term" value="C:endomembrane system"/>
    <property type="evidence" value="ECO:0000318"/>
    <property type="project" value="GO_Central"/>
</dbReference>
<dbReference type="PaxDb" id="6945-B7PTD3"/>
<reference evidence="17 19" key="1">
    <citation type="submission" date="2008-03" db="EMBL/GenBank/DDBJ databases">
        <title>Annotation of Ixodes scapularis.</title>
        <authorList>
            <consortium name="Ixodes scapularis Genome Project Consortium"/>
            <person name="Caler E."/>
            <person name="Hannick L.I."/>
            <person name="Bidwell S."/>
            <person name="Joardar V."/>
            <person name="Thiagarajan M."/>
            <person name="Amedeo P."/>
            <person name="Galinsky K.J."/>
            <person name="Schobel S."/>
            <person name="Inman J."/>
            <person name="Hostetler J."/>
            <person name="Miller J."/>
            <person name="Hammond M."/>
            <person name="Megy K."/>
            <person name="Lawson D."/>
            <person name="Kodira C."/>
            <person name="Sutton G."/>
            <person name="Meyer J."/>
            <person name="Hill C.A."/>
            <person name="Birren B."/>
            <person name="Nene V."/>
            <person name="Collins F."/>
            <person name="Alarcon-Chaidez F."/>
            <person name="Wikel S."/>
            <person name="Strausberg R."/>
        </authorList>
    </citation>
    <scope>NUCLEOTIDE SEQUENCE [LARGE SCALE GENOMIC DNA]</scope>
    <source>
        <strain evidence="19">Wikel</strain>
        <strain evidence="17">Wikel colony</strain>
    </source>
</reference>
<dbReference type="EnsemblMetazoa" id="ISCW019794-RA">
    <property type="protein sequence ID" value="ISCW019794-PA"/>
    <property type="gene ID" value="ISCW019794"/>
</dbReference>
<evidence type="ECO:0000256" key="8">
    <source>
        <dbReference type="ARBA" id="ARBA00022723"/>
    </source>
</evidence>
<dbReference type="GO" id="GO:0008254">
    <property type="term" value="F:3'-nucleotidase activity"/>
    <property type="evidence" value="ECO:0000318"/>
    <property type="project" value="GO_Central"/>
</dbReference>
<dbReference type="InterPro" id="IPR000760">
    <property type="entry name" value="Inositol_monophosphatase-like"/>
</dbReference>
<dbReference type="FunFam" id="3.40.190.80:FF:000007">
    <property type="entry name" value="Blast:Putative inositol monophosphatase 3"/>
    <property type="match status" value="1"/>
</dbReference>
<dbReference type="GO" id="GO:0046872">
    <property type="term" value="F:metal ion binding"/>
    <property type="evidence" value="ECO:0007669"/>
    <property type="project" value="UniProtKB-KW"/>
</dbReference>
<keyword evidence="10 16" id="KW-0460">Magnesium</keyword>
<dbReference type="EMBL" id="ABJB010778331">
    <property type="status" value="NOT_ANNOTATED_CDS"/>
    <property type="molecule type" value="Genomic_DNA"/>
</dbReference>
<dbReference type="InParanoid" id="B7PTD3"/>
<feature type="binding site" evidence="16">
    <location>
        <position position="113"/>
    </location>
    <ligand>
        <name>Mg(2+)</name>
        <dbReference type="ChEBI" id="CHEBI:18420"/>
        <label>1</label>
        <note>catalytic</note>
    </ligand>
</feature>
<dbReference type="Gene3D" id="3.30.540.10">
    <property type="entry name" value="Fructose-1,6-Bisphosphatase, subunit A, domain 1"/>
    <property type="match status" value="1"/>
</dbReference>
<dbReference type="VEuPathDB" id="VectorBase:ISCI019794"/>
<dbReference type="STRING" id="6945.B7PTD3"/>
<comment type="cofactor">
    <cofactor evidence="2 16">
        <name>Mg(2+)</name>
        <dbReference type="ChEBI" id="CHEBI:18420"/>
    </cofactor>
</comment>
<dbReference type="GO" id="GO:0005794">
    <property type="term" value="C:Golgi apparatus"/>
    <property type="evidence" value="ECO:0007669"/>
    <property type="project" value="UniProtKB-ARBA"/>
</dbReference>
<evidence type="ECO:0000256" key="6">
    <source>
        <dbReference type="ARBA" id="ARBA00013106"/>
    </source>
</evidence>
<dbReference type="HOGENOM" id="CLU_034742_0_1_1"/>
<evidence type="ECO:0000313" key="19">
    <source>
        <dbReference type="Proteomes" id="UP000001555"/>
    </source>
</evidence>
<dbReference type="AlphaFoldDB" id="B7PTD3"/>
<feature type="binding site" evidence="16">
    <location>
        <position position="152"/>
    </location>
    <ligand>
        <name>Mg(2+)</name>
        <dbReference type="ChEBI" id="CHEBI:18420"/>
        <label>1</label>
        <note>catalytic</note>
    </ligand>
</feature>
<dbReference type="VEuPathDB" id="VectorBase:ISCP_015245"/>
<keyword evidence="20" id="KW-1267">Proteomics identification</keyword>
<evidence type="ECO:0000256" key="7">
    <source>
        <dbReference type="ARBA" id="ARBA00022692"/>
    </source>
</evidence>
<evidence type="ECO:0000256" key="16">
    <source>
        <dbReference type="PIRSR" id="PIRSR600760-2"/>
    </source>
</evidence>
<evidence type="ECO:0000256" key="14">
    <source>
        <dbReference type="ARBA" id="ARBA00042949"/>
    </source>
</evidence>
<evidence type="ECO:0000256" key="4">
    <source>
        <dbReference type="ARBA" id="ARBA00005152"/>
    </source>
</evidence>
<evidence type="ECO:0000256" key="12">
    <source>
        <dbReference type="ARBA" id="ARBA00023136"/>
    </source>
</evidence>
<dbReference type="GO" id="GO:0046854">
    <property type="term" value="P:phosphatidylinositol phosphate biosynthetic process"/>
    <property type="evidence" value="ECO:0007669"/>
    <property type="project" value="InterPro"/>
</dbReference>
<comment type="catalytic activity">
    <reaction evidence="1">
        <text>a myo-inositol phosphate + H2O = myo-inositol + phosphate</text>
        <dbReference type="Rhea" id="RHEA:24056"/>
        <dbReference type="ChEBI" id="CHEBI:15377"/>
        <dbReference type="ChEBI" id="CHEBI:17268"/>
        <dbReference type="ChEBI" id="CHEBI:43474"/>
        <dbReference type="ChEBI" id="CHEBI:84139"/>
        <dbReference type="EC" id="3.1.3.25"/>
    </reaction>
</comment>
<dbReference type="EMBL" id="ABJB010610209">
    <property type="status" value="NOT_ANNOTATED_CDS"/>
    <property type="molecule type" value="Genomic_DNA"/>
</dbReference>
<evidence type="ECO:0000256" key="3">
    <source>
        <dbReference type="ARBA" id="ARBA00004167"/>
    </source>
</evidence>
<dbReference type="PANTHER" id="PTHR43028">
    <property type="entry name" value="3'(2'),5'-BISPHOSPHATE NUCLEOTIDASE 1"/>
    <property type="match status" value="1"/>
</dbReference>
<dbReference type="Proteomes" id="UP000001555">
    <property type="component" value="Unassembled WGS sequence"/>
</dbReference>
<evidence type="ECO:0007829" key="20">
    <source>
        <dbReference type="PeptideAtlas" id="B7PTD3"/>
    </source>
</evidence>
<keyword evidence="9 17" id="KW-0378">Hydrolase</keyword>
<dbReference type="PROSITE" id="PS00630">
    <property type="entry name" value="IMP_2"/>
    <property type="match status" value="1"/>
</dbReference>
<organism>
    <name type="scientific">Ixodes scapularis</name>
    <name type="common">Black-legged tick</name>
    <name type="synonym">Deer tick</name>
    <dbReference type="NCBI Taxonomy" id="6945"/>
    <lineage>
        <taxon>Eukaryota</taxon>
        <taxon>Metazoa</taxon>
        <taxon>Ecdysozoa</taxon>
        <taxon>Arthropoda</taxon>
        <taxon>Chelicerata</taxon>
        <taxon>Arachnida</taxon>
        <taxon>Acari</taxon>
        <taxon>Parasitiformes</taxon>
        <taxon>Ixodida</taxon>
        <taxon>Ixodoidea</taxon>
        <taxon>Ixodidae</taxon>
        <taxon>Ixodinae</taxon>
        <taxon>Ixodes</taxon>
    </lineage>
</organism>
<dbReference type="Pfam" id="PF00459">
    <property type="entry name" value="Inositol_P"/>
    <property type="match status" value="1"/>
</dbReference>
<dbReference type="GO" id="GO:0052834">
    <property type="term" value="F:inositol monophosphate phosphatase activity"/>
    <property type="evidence" value="ECO:0007669"/>
    <property type="project" value="UniProtKB-EC"/>
</dbReference>
<evidence type="ECO:0000256" key="15">
    <source>
        <dbReference type="ARBA" id="ARBA00074068"/>
    </source>
</evidence>
<comment type="similarity">
    <text evidence="5">Belongs to the inositol monophosphatase superfamily.</text>
</comment>
<dbReference type="InterPro" id="IPR020550">
    <property type="entry name" value="Inositol_monophosphatase_CS"/>
</dbReference>
<evidence type="ECO:0000256" key="9">
    <source>
        <dbReference type="ARBA" id="ARBA00022801"/>
    </source>
</evidence>
<evidence type="ECO:0000256" key="11">
    <source>
        <dbReference type="ARBA" id="ARBA00022989"/>
    </source>
</evidence>
<dbReference type="SUPFAM" id="SSF56655">
    <property type="entry name" value="Carbohydrate phosphatase"/>
    <property type="match status" value="1"/>
</dbReference>
<dbReference type="PANTHER" id="PTHR43028:SF4">
    <property type="entry name" value="INOSITOL MONOPHOSPHATASE 3"/>
    <property type="match status" value="1"/>
</dbReference>
<feature type="binding site" evidence="16">
    <location>
        <position position="155"/>
    </location>
    <ligand>
        <name>Mg(2+)</name>
        <dbReference type="ChEBI" id="CHEBI:18420"/>
        <label>1</label>
        <note>catalytic</note>
    </ligand>
</feature>
<comment type="subcellular location">
    <subcellularLocation>
        <location evidence="3">Membrane</location>
        <topology evidence="3">Single-pass membrane protein</topology>
    </subcellularLocation>
</comment>
<dbReference type="FunFam" id="3.30.540.10:FF:000012">
    <property type="entry name" value="Blast:Putative inositol monophosphatase 3"/>
    <property type="match status" value="1"/>
</dbReference>
<dbReference type="EMBL" id="DS785108">
    <property type="protein sequence ID" value="EEC09855.1"/>
    <property type="molecule type" value="Genomic_DNA"/>
</dbReference>
<gene>
    <name evidence="17" type="ORF">IscW_ISCW019794</name>
</gene>
<accession>B7PTD3</accession>
<evidence type="ECO:0000256" key="13">
    <source>
        <dbReference type="ARBA" id="ARBA00042119"/>
    </source>
</evidence>
<keyword evidence="11" id="KW-1133">Transmembrane helix</keyword>
<dbReference type="OrthoDB" id="74460at2759"/>
<keyword evidence="7" id="KW-0812">Transmembrane</keyword>
<protein>
    <recommendedName>
        <fullName evidence="15">Putative inositol monophosphatase 3</fullName>
        <ecNumber evidence="6">3.1.3.25</ecNumber>
    </recommendedName>
    <alternativeName>
        <fullName evidence="14">Inositol-1(or 4)-monophosphatase 3</fullName>
    </alternativeName>
    <alternativeName>
        <fullName evidence="13">Myo-inositol monophosphatase A3</fullName>
    </alternativeName>
</protein>
<keyword evidence="12" id="KW-0472">Membrane</keyword>
<proteinExistence type="evidence at protein level"/>
<evidence type="ECO:0000256" key="10">
    <source>
        <dbReference type="ARBA" id="ARBA00022842"/>
    </source>
</evidence>
<dbReference type="GO" id="GO:0016020">
    <property type="term" value="C:membrane"/>
    <property type="evidence" value="ECO:0007669"/>
    <property type="project" value="UniProtKB-SubCell"/>
</dbReference>